<gene>
    <name evidence="1" type="ORF">LptCag_2499</name>
</gene>
<comment type="caution">
    <text evidence="1">The sequence shown here is derived from an EMBL/GenBank/DDBJ whole genome shotgun (WGS) entry which is preliminary data.</text>
</comment>
<organism evidence="1 2">
    <name type="scientific">Leptospirillum ferriphilum</name>
    <dbReference type="NCBI Taxonomy" id="178606"/>
    <lineage>
        <taxon>Bacteria</taxon>
        <taxon>Pseudomonadati</taxon>
        <taxon>Nitrospirota</taxon>
        <taxon>Nitrospiria</taxon>
        <taxon>Nitrospirales</taxon>
        <taxon>Nitrospiraceae</taxon>
        <taxon>Leptospirillum</taxon>
    </lineage>
</organism>
<dbReference type="EMBL" id="JPGK01000001">
    <property type="protein sequence ID" value="KGA95065.1"/>
    <property type="molecule type" value="Genomic_DNA"/>
</dbReference>
<dbReference type="RefSeq" id="WP_236625200.1">
    <property type="nucleotide sequence ID" value="NZ_JBPKCJ010000001.1"/>
</dbReference>
<evidence type="ECO:0000313" key="1">
    <source>
        <dbReference type="EMBL" id="KGA95065.1"/>
    </source>
</evidence>
<reference evidence="1 2" key="1">
    <citation type="submission" date="2014-06" db="EMBL/GenBank/DDBJ databases">
        <title>Draft genome sequence of iron oxidizing acidophile Leptospirillum ferriphilum DSM14647.</title>
        <authorList>
            <person name="Cardenas J.P."/>
            <person name="Lazcano M."/>
            <person name="Ossandon F.J."/>
            <person name="Corbett M."/>
            <person name="Holmes D.S."/>
            <person name="Watkin E."/>
        </authorList>
    </citation>
    <scope>NUCLEOTIDE SEQUENCE [LARGE SCALE GENOMIC DNA]</scope>
    <source>
        <strain evidence="1 2">DSM 14647</strain>
    </source>
</reference>
<proteinExistence type="predicted"/>
<evidence type="ECO:0000313" key="2">
    <source>
        <dbReference type="Proteomes" id="UP000029452"/>
    </source>
</evidence>
<name>A0A094WEV9_9BACT</name>
<accession>A0A094WEV9</accession>
<sequence length="376" mass="41231">MKDMRKKGSVASWCRAGILGGCLLLEGLGFFGSQAWADPAAMSPSGAGSPMMFPFTSDADMARDFQALAPPILPWGPNTSGPFFTGTAEVEPIGSWYLEPFAYDFITPGISASSLYMPMRLAVGLGHNVEFDTFLPLIQNWQGVDPSQGIDHSASHFGVGNTHFEIKWELTSDADVYEPLARPAIALTFDFWVPSGQYQNLNPQDYGTDQLGNGTYNEGVFVLVRKHVKPFMFYLQVGDIIENPSTVGAGYTFNNGTGQLPLTTTNFHMVDGNLTYYAGAFEHVVNTEWGAGYLLEFYGETQSGTNLFFGAANAPSWSFFWLAPEVELTWPHTEKFAATWGAGVALPVYQSNYPHTYTPMGTVTLYFNGPFGYRGM</sequence>
<evidence type="ECO:0008006" key="3">
    <source>
        <dbReference type="Google" id="ProtNLM"/>
    </source>
</evidence>
<dbReference type="Proteomes" id="UP000029452">
    <property type="component" value="Unassembled WGS sequence"/>
</dbReference>
<dbReference type="PATRIC" id="fig|178606.4.peg.281"/>
<protein>
    <recommendedName>
        <fullName evidence="3">MetA-pathway of phenol degradation</fullName>
    </recommendedName>
</protein>
<dbReference type="AlphaFoldDB" id="A0A094WEV9"/>